<dbReference type="EMBL" id="AP026073">
    <property type="protein sequence ID" value="BDM69715.1"/>
    <property type="molecule type" value="Genomic_DNA"/>
</dbReference>
<dbReference type="Proteomes" id="UP001059597">
    <property type="component" value="Chromosome"/>
</dbReference>
<gene>
    <name evidence="1" type="ORF">HEK616_32020</name>
</gene>
<proteinExistence type="predicted"/>
<evidence type="ECO:0000313" key="1">
    <source>
        <dbReference type="EMBL" id="BDM69715.1"/>
    </source>
</evidence>
<organism evidence="1 2">
    <name type="scientific">Streptomyces nigrescens</name>
    <dbReference type="NCBI Taxonomy" id="1920"/>
    <lineage>
        <taxon>Bacteria</taxon>
        <taxon>Bacillati</taxon>
        <taxon>Actinomycetota</taxon>
        <taxon>Actinomycetes</taxon>
        <taxon>Kitasatosporales</taxon>
        <taxon>Streptomycetaceae</taxon>
        <taxon>Streptomyces</taxon>
    </lineage>
</organism>
<keyword evidence="2" id="KW-1185">Reference proteome</keyword>
<accession>A0ABM7ZTM0</accession>
<evidence type="ECO:0000313" key="2">
    <source>
        <dbReference type="Proteomes" id="UP001059597"/>
    </source>
</evidence>
<sequence>MGTGPPLSTAQLNSITCTYRIDRVVERTVSKLAFRGRLHRRYGRTACSQPPESCRDEPVL</sequence>
<reference evidence="1" key="1">
    <citation type="submission" date="2022-06" db="EMBL/GenBank/DDBJ databases">
        <title>Complete genome sequence of Streptomyces nigrescens HEK616.</title>
        <authorList>
            <person name="Asamizu S."/>
            <person name="Onaka H."/>
        </authorList>
    </citation>
    <scope>NUCLEOTIDE SEQUENCE</scope>
    <source>
        <strain evidence="1">HEK616</strain>
    </source>
</reference>
<name>A0ABM7ZTM0_STRNI</name>
<protein>
    <submittedName>
        <fullName evidence="1">Uncharacterized protein</fullName>
    </submittedName>
</protein>